<reference evidence="16 17" key="1">
    <citation type="submission" date="2009-10" db="EMBL/GenBank/DDBJ databases">
        <authorList>
            <person name="Qin X."/>
            <person name="Bachman B."/>
            <person name="Battles P."/>
            <person name="Bell A."/>
            <person name="Bess C."/>
            <person name="Bickham C."/>
            <person name="Chaboub L."/>
            <person name="Chen D."/>
            <person name="Coyle M."/>
            <person name="Deiros D.R."/>
            <person name="Dinh H."/>
            <person name="Forbes L."/>
            <person name="Fowler G."/>
            <person name="Francisco L."/>
            <person name="Fu Q."/>
            <person name="Gubbala S."/>
            <person name="Hale W."/>
            <person name="Han Y."/>
            <person name="Hemphill L."/>
            <person name="Highlander S.K."/>
            <person name="Hirani K."/>
            <person name="Hogues M."/>
            <person name="Jackson L."/>
            <person name="Jakkamsetti A."/>
            <person name="Javaid M."/>
            <person name="Jiang H."/>
            <person name="Korchina V."/>
            <person name="Kovar C."/>
            <person name="Lara F."/>
            <person name="Lee S."/>
            <person name="Mata R."/>
            <person name="Mathew T."/>
            <person name="Moen C."/>
            <person name="Morales K."/>
            <person name="Munidasa M."/>
            <person name="Nazareth L."/>
            <person name="Ngo R."/>
            <person name="Nguyen L."/>
            <person name="Okwuonu G."/>
            <person name="Ongeri F."/>
            <person name="Patil S."/>
            <person name="Petrosino J."/>
            <person name="Pham C."/>
            <person name="Pham P."/>
            <person name="Pu L.-L."/>
            <person name="Puazo M."/>
            <person name="Raj R."/>
            <person name="Reid J."/>
            <person name="Rouhana J."/>
            <person name="Saada N."/>
            <person name="Shang Y."/>
            <person name="Simmons D."/>
            <person name="Thornton R."/>
            <person name="Warren J."/>
            <person name="Weissenberger G."/>
            <person name="Zhang J."/>
            <person name="Zhang L."/>
            <person name="Zhou C."/>
            <person name="Zhu D."/>
            <person name="Muzny D."/>
            <person name="Worley K."/>
            <person name="Gibbs R."/>
        </authorList>
    </citation>
    <scope>NUCLEOTIDE SEQUENCE [LARGE SCALE GENOMIC DNA]</scope>
    <source>
        <strain evidence="16 17">DSM 17361</strain>
    </source>
</reference>
<evidence type="ECO:0000313" key="17">
    <source>
        <dbReference type="Proteomes" id="UP000003160"/>
    </source>
</evidence>
<feature type="binding site" evidence="11">
    <location>
        <position position="192"/>
    </location>
    <ligand>
        <name>NAD(+)</name>
        <dbReference type="ChEBI" id="CHEBI:57540"/>
    </ligand>
</feature>
<evidence type="ECO:0000256" key="12">
    <source>
        <dbReference type="PIRSR" id="PIRSR000350-4"/>
    </source>
</evidence>
<dbReference type="Pfam" id="PF07992">
    <property type="entry name" value="Pyr_redox_2"/>
    <property type="match status" value="1"/>
</dbReference>
<dbReference type="HOGENOM" id="CLU_016755_0_2_10"/>
<dbReference type="InterPro" id="IPR016156">
    <property type="entry name" value="FAD/NAD-linked_Rdtase_dimer_sf"/>
</dbReference>
<dbReference type="RefSeq" id="WP_007172932.1">
    <property type="nucleotide sequence ID" value="NZ_GG704780.1"/>
</dbReference>
<dbReference type="AlphaFoldDB" id="D1PV33"/>
<dbReference type="OrthoDB" id="9800167at2"/>
<dbReference type="EC" id="1.8.1.4" evidence="2 13"/>
<dbReference type="eggNOG" id="COG1249">
    <property type="taxonomic scope" value="Bacteria"/>
</dbReference>
<name>D1PV33_9BACT</name>
<feature type="binding site" evidence="11">
    <location>
        <begin position="169"/>
        <end position="176"/>
    </location>
    <ligand>
        <name>NAD(+)</name>
        <dbReference type="ChEBI" id="CHEBI:57540"/>
    </ligand>
</feature>
<evidence type="ECO:0000256" key="7">
    <source>
        <dbReference type="ARBA" id="ARBA00023157"/>
    </source>
</evidence>
<organism evidence="16 17">
    <name type="scientific">Hallella bergensis DSM 17361</name>
    <dbReference type="NCBI Taxonomy" id="585502"/>
    <lineage>
        <taxon>Bacteria</taxon>
        <taxon>Pseudomonadati</taxon>
        <taxon>Bacteroidota</taxon>
        <taxon>Bacteroidia</taxon>
        <taxon>Bacteroidales</taxon>
        <taxon>Prevotellaceae</taxon>
        <taxon>Hallella</taxon>
    </lineage>
</organism>
<dbReference type="InterPro" id="IPR050151">
    <property type="entry name" value="Class-I_Pyr_Nuc-Dis_Oxidored"/>
</dbReference>
<keyword evidence="6 11" id="KW-0520">NAD</keyword>
<dbReference type="FunFam" id="3.30.390.30:FF:000001">
    <property type="entry name" value="Dihydrolipoyl dehydrogenase"/>
    <property type="match status" value="1"/>
</dbReference>
<dbReference type="Gene3D" id="3.50.50.60">
    <property type="entry name" value="FAD/NAD(P)-binding domain"/>
    <property type="match status" value="2"/>
</dbReference>
<feature type="domain" description="Pyridine nucleotide-disulphide oxidoreductase dimerisation" evidence="14">
    <location>
        <begin position="331"/>
        <end position="438"/>
    </location>
</feature>
<proteinExistence type="inferred from homology"/>
<dbReference type="EMBL" id="ACKS01000034">
    <property type="protein sequence ID" value="EFA44753.1"/>
    <property type="molecule type" value="Genomic_DNA"/>
</dbReference>
<evidence type="ECO:0000256" key="8">
    <source>
        <dbReference type="ARBA" id="ARBA00023284"/>
    </source>
</evidence>
<evidence type="ECO:0000256" key="3">
    <source>
        <dbReference type="ARBA" id="ARBA00022630"/>
    </source>
</evidence>
<evidence type="ECO:0000256" key="10">
    <source>
        <dbReference type="PIRSR" id="PIRSR000350-2"/>
    </source>
</evidence>
<feature type="binding site" evidence="11">
    <location>
        <begin position="303"/>
        <end position="306"/>
    </location>
    <ligand>
        <name>FAD</name>
        <dbReference type="ChEBI" id="CHEBI:57692"/>
    </ligand>
</feature>
<evidence type="ECO:0000313" key="16">
    <source>
        <dbReference type="EMBL" id="EFA44753.1"/>
    </source>
</evidence>
<evidence type="ECO:0000259" key="15">
    <source>
        <dbReference type="Pfam" id="PF07992"/>
    </source>
</evidence>
<dbReference type="PRINTS" id="PR00368">
    <property type="entry name" value="FADPNR"/>
</dbReference>
<accession>D1PV33</accession>
<keyword evidence="5 13" id="KW-0560">Oxidoreductase</keyword>
<dbReference type="InterPro" id="IPR001100">
    <property type="entry name" value="Pyr_nuc-diS_OxRdtase"/>
</dbReference>
<keyword evidence="7" id="KW-1015">Disulfide bond</keyword>
<evidence type="ECO:0000256" key="4">
    <source>
        <dbReference type="ARBA" id="ARBA00022827"/>
    </source>
</evidence>
<evidence type="ECO:0000256" key="5">
    <source>
        <dbReference type="ARBA" id="ARBA00023002"/>
    </source>
</evidence>
<dbReference type="InterPro" id="IPR023753">
    <property type="entry name" value="FAD/NAD-binding_dom"/>
</dbReference>
<comment type="cofactor">
    <cofactor evidence="11 13">
        <name>FAD</name>
        <dbReference type="ChEBI" id="CHEBI:57692"/>
    </cofactor>
    <text evidence="11 13">Binds 1 FAD per subunit.</text>
</comment>
<dbReference type="InterPro" id="IPR006258">
    <property type="entry name" value="Lipoamide_DH"/>
</dbReference>
<dbReference type="Pfam" id="PF02852">
    <property type="entry name" value="Pyr_redox_dim"/>
    <property type="match status" value="1"/>
</dbReference>
<keyword evidence="8 13" id="KW-0676">Redox-active center</keyword>
<dbReference type="InterPro" id="IPR004099">
    <property type="entry name" value="Pyr_nucl-diS_OxRdtase_dimer"/>
</dbReference>
<evidence type="ECO:0000256" key="9">
    <source>
        <dbReference type="ARBA" id="ARBA00049187"/>
    </source>
</evidence>
<dbReference type="PANTHER" id="PTHR22912">
    <property type="entry name" value="DISULFIDE OXIDOREDUCTASE"/>
    <property type="match status" value="1"/>
</dbReference>
<comment type="miscellaneous">
    <text evidence="13">The active site is a redox-active disulfide bond.</text>
</comment>
<evidence type="ECO:0000259" key="14">
    <source>
        <dbReference type="Pfam" id="PF02852"/>
    </source>
</evidence>
<dbReference type="InterPro" id="IPR012999">
    <property type="entry name" value="Pyr_OxRdtase_I_AS"/>
</dbReference>
<comment type="caution">
    <text evidence="16">The sequence shown here is derived from an EMBL/GenBank/DDBJ whole genome shotgun (WGS) entry which is preliminary data.</text>
</comment>
<keyword evidence="3 13" id="KW-0285">Flavoprotein</keyword>
<dbReference type="GO" id="GO:0050660">
    <property type="term" value="F:flavin adenine dinucleotide binding"/>
    <property type="evidence" value="ECO:0007669"/>
    <property type="project" value="InterPro"/>
</dbReference>
<keyword evidence="11" id="KW-0547">Nucleotide-binding</keyword>
<comment type="catalytic activity">
    <reaction evidence="9 13">
        <text>N(6)-[(R)-dihydrolipoyl]-L-lysyl-[protein] + NAD(+) = N(6)-[(R)-lipoyl]-L-lysyl-[protein] + NADH + H(+)</text>
        <dbReference type="Rhea" id="RHEA:15045"/>
        <dbReference type="Rhea" id="RHEA-COMP:10474"/>
        <dbReference type="Rhea" id="RHEA-COMP:10475"/>
        <dbReference type="ChEBI" id="CHEBI:15378"/>
        <dbReference type="ChEBI" id="CHEBI:57540"/>
        <dbReference type="ChEBI" id="CHEBI:57945"/>
        <dbReference type="ChEBI" id="CHEBI:83099"/>
        <dbReference type="ChEBI" id="CHEBI:83100"/>
        <dbReference type="EC" id="1.8.1.4"/>
    </reaction>
</comment>
<comment type="similarity">
    <text evidence="1 13">Belongs to the class-I pyridine nucleotide-disulfide oxidoreductase family.</text>
</comment>
<evidence type="ECO:0000256" key="6">
    <source>
        <dbReference type="ARBA" id="ARBA00023027"/>
    </source>
</evidence>
<protein>
    <recommendedName>
        <fullName evidence="2 13">Dihydrolipoyl dehydrogenase</fullName>
        <ecNumber evidence="2 13">1.8.1.4</ecNumber>
    </recommendedName>
</protein>
<dbReference type="SUPFAM" id="SSF55424">
    <property type="entry name" value="FAD/NAD-linked reductases, dimerisation (C-terminal) domain"/>
    <property type="match status" value="1"/>
</dbReference>
<feature type="binding site" evidence="11">
    <location>
        <position position="257"/>
    </location>
    <ligand>
        <name>NAD(+)</name>
        <dbReference type="ChEBI" id="CHEBI:57540"/>
    </ligand>
</feature>
<dbReference type="GO" id="GO:0005737">
    <property type="term" value="C:cytoplasm"/>
    <property type="evidence" value="ECO:0007669"/>
    <property type="project" value="UniProtKB-ARBA"/>
</dbReference>
<evidence type="ECO:0000256" key="2">
    <source>
        <dbReference type="ARBA" id="ARBA00012608"/>
    </source>
</evidence>
<dbReference type="GO" id="GO:0004148">
    <property type="term" value="F:dihydrolipoyl dehydrogenase (NADH) activity"/>
    <property type="evidence" value="ECO:0007669"/>
    <property type="project" value="UniProtKB-EC"/>
</dbReference>
<evidence type="ECO:0000256" key="1">
    <source>
        <dbReference type="ARBA" id="ARBA00007532"/>
    </source>
</evidence>
<dbReference type="NCBIfam" id="TIGR01350">
    <property type="entry name" value="lipoamide_DH"/>
    <property type="match status" value="1"/>
</dbReference>
<sequence length="441" mass="47363">MKTDLIIIGSGPGGYETAVYAARQGLQVVVIEKNDVGGTCLNSGCIPTKALVHDAENALGKDNGQALFQAAVQRKDGIVSNLRQGVEALMHQPGITLIQGKAAFRSKHSVVVGDEEIEADHIIIATGSTAKLPPIPGLGSDGQPMSQHVVTSEELLACETLPSSLCIVGAGVIGMEMASVFSSFGCQVSVVEFMKECLPTMDSEIARRLRKMMEKQGIRFYLGAAVQKIEDRLVVFKDVKKGVETSVEADAILVATGRKPHVEGLNLEAVGIEHGKMGIVTNDNMQTNLGHIYAIGDVNGRQMLAHAATFQGYRAVNHILDKRDRIRLDIMPAAVFTRPEAASVGPTEEYCKANGIPFTAKKAIYRANGRAQAMEQTDGFVKLLFDDNDKIIACHVLGADAASMVQEISALMNLDVTRDQLSAIVHIHPTLSEILLDAARR</sequence>
<dbReference type="PANTHER" id="PTHR22912:SF151">
    <property type="entry name" value="DIHYDROLIPOYL DEHYDROGENASE, MITOCHONDRIAL"/>
    <property type="match status" value="1"/>
</dbReference>
<dbReference type="PRINTS" id="PR00411">
    <property type="entry name" value="PNDRDTASEI"/>
</dbReference>
<dbReference type="PROSITE" id="PS00076">
    <property type="entry name" value="PYRIDINE_REDOX_1"/>
    <property type="match status" value="1"/>
</dbReference>
<dbReference type="PIRSF" id="PIRSF000350">
    <property type="entry name" value="Mercury_reductase_MerA"/>
    <property type="match status" value="1"/>
</dbReference>
<dbReference type="Proteomes" id="UP000003160">
    <property type="component" value="Unassembled WGS sequence"/>
</dbReference>
<keyword evidence="4 11" id="KW-0274">FAD</keyword>
<feature type="active site" description="Proton acceptor" evidence="10">
    <location>
        <position position="428"/>
    </location>
</feature>
<dbReference type="Gene3D" id="3.30.390.30">
    <property type="match status" value="1"/>
</dbReference>
<feature type="binding site" evidence="11">
    <location>
        <begin position="126"/>
        <end position="128"/>
    </location>
    <ligand>
        <name>FAD</name>
        <dbReference type="ChEBI" id="CHEBI:57692"/>
    </ligand>
</feature>
<feature type="disulfide bond" description="Redox-active" evidence="12">
    <location>
        <begin position="40"/>
        <end position="45"/>
    </location>
</feature>
<evidence type="ECO:0000256" key="11">
    <source>
        <dbReference type="PIRSR" id="PIRSR000350-3"/>
    </source>
</evidence>
<gene>
    <name evidence="16" type="primary">lpdA</name>
    <name evidence="16" type="ORF">HMPREF0645_0818</name>
</gene>
<dbReference type="SUPFAM" id="SSF51905">
    <property type="entry name" value="FAD/NAD(P)-binding domain"/>
    <property type="match status" value="1"/>
</dbReference>
<feature type="domain" description="FAD/NAD(P)-binding" evidence="15">
    <location>
        <begin position="4"/>
        <end position="312"/>
    </location>
</feature>
<feature type="binding site" evidence="11">
    <location>
        <position position="297"/>
    </location>
    <ligand>
        <name>FAD</name>
        <dbReference type="ChEBI" id="CHEBI:57692"/>
    </ligand>
</feature>
<dbReference type="InterPro" id="IPR036188">
    <property type="entry name" value="FAD/NAD-bd_sf"/>
</dbReference>
<feature type="binding site" evidence="11">
    <location>
        <position position="49"/>
    </location>
    <ligand>
        <name>FAD</name>
        <dbReference type="ChEBI" id="CHEBI:57692"/>
    </ligand>
</feature>
<dbReference type="GO" id="GO:0006103">
    <property type="term" value="P:2-oxoglutarate metabolic process"/>
    <property type="evidence" value="ECO:0007669"/>
    <property type="project" value="TreeGrafter"/>
</dbReference>
<keyword evidence="17" id="KW-1185">Reference proteome</keyword>
<evidence type="ECO:0000256" key="13">
    <source>
        <dbReference type="RuleBase" id="RU003692"/>
    </source>
</evidence>